<proteinExistence type="predicted"/>
<feature type="transmembrane region" description="Helical" evidence="1">
    <location>
        <begin position="17"/>
        <end position="40"/>
    </location>
</feature>
<keyword evidence="1" id="KW-0812">Transmembrane</keyword>
<reference evidence="2" key="1">
    <citation type="submission" date="2022-08" db="UniProtKB">
        <authorList>
            <consortium name="EnsemblMetazoa"/>
        </authorList>
    </citation>
    <scope>IDENTIFICATION</scope>
    <source>
        <strain evidence="2">05x7-T-G4-1.051#20</strain>
    </source>
</reference>
<evidence type="ECO:0000313" key="2">
    <source>
        <dbReference type="EnsemblMetazoa" id="G24360.1:cds"/>
    </source>
</evidence>
<sequence>MNNKEQHNLTKDLYRNVATRTCHTLLALKGILLVAAIVLISSTKEISIAKPCDLEKVLVSFGVDQTSPCKYDDIKKKSTNLCTLGISFLVLNGIIFLLILNFIWIPKNKKFGICIALVVVYAVVAAVYSGLTIKFYKEVLDSKEKQTEPNYSHIKTTMMTLLMKNYTSDNVTSGDAISDSWNKFFIEYDCCAINQVTGTTNDFDSTPWCTTSGSCQATASQIPKTCCNGVSEDDYGSAPSDCHSSVNPGTFKSNCMIPIKKLSTINIGECQISLVLITLLTIGTLGIAEFLLEGILISYFAV</sequence>
<dbReference type="EnsemblMetazoa" id="G24360.1">
    <property type="protein sequence ID" value="G24360.1:cds"/>
    <property type="gene ID" value="G24360"/>
</dbReference>
<keyword evidence="3" id="KW-1185">Reference proteome</keyword>
<organism evidence="2 3">
    <name type="scientific">Magallana gigas</name>
    <name type="common">Pacific oyster</name>
    <name type="synonym">Crassostrea gigas</name>
    <dbReference type="NCBI Taxonomy" id="29159"/>
    <lineage>
        <taxon>Eukaryota</taxon>
        <taxon>Metazoa</taxon>
        <taxon>Spiralia</taxon>
        <taxon>Lophotrochozoa</taxon>
        <taxon>Mollusca</taxon>
        <taxon>Bivalvia</taxon>
        <taxon>Autobranchia</taxon>
        <taxon>Pteriomorphia</taxon>
        <taxon>Ostreida</taxon>
        <taxon>Ostreoidea</taxon>
        <taxon>Ostreidae</taxon>
        <taxon>Magallana</taxon>
    </lineage>
</organism>
<feature type="transmembrane region" description="Helical" evidence="1">
    <location>
        <begin position="81"/>
        <end position="104"/>
    </location>
</feature>
<dbReference type="Proteomes" id="UP000005408">
    <property type="component" value="Unassembled WGS sequence"/>
</dbReference>
<evidence type="ECO:0008006" key="4">
    <source>
        <dbReference type="Google" id="ProtNLM"/>
    </source>
</evidence>
<protein>
    <recommendedName>
        <fullName evidence="4">Tetraspanin</fullName>
    </recommendedName>
</protein>
<evidence type="ECO:0000313" key="3">
    <source>
        <dbReference type="Proteomes" id="UP000005408"/>
    </source>
</evidence>
<evidence type="ECO:0000256" key="1">
    <source>
        <dbReference type="SAM" id="Phobius"/>
    </source>
</evidence>
<dbReference type="OrthoDB" id="6117380at2759"/>
<accession>A0A8W8KPB4</accession>
<dbReference type="AlphaFoldDB" id="A0A8W8KPB4"/>
<keyword evidence="1" id="KW-0472">Membrane</keyword>
<keyword evidence="1" id="KW-1133">Transmembrane helix</keyword>
<name>A0A8W8KPB4_MAGGI</name>
<feature type="transmembrane region" description="Helical" evidence="1">
    <location>
        <begin position="110"/>
        <end position="136"/>
    </location>
</feature>